<evidence type="ECO:0000313" key="18">
    <source>
        <dbReference type="EMBL" id="HAB5589815.1"/>
    </source>
</evidence>
<dbReference type="EMBL" id="DAAGPD010000005">
    <property type="protein sequence ID" value="HAB3981929.1"/>
    <property type="molecule type" value="Genomic_DNA"/>
</dbReference>
<evidence type="ECO:0000313" key="10">
    <source>
        <dbReference type="EMBL" id="HAB3864195.1"/>
    </source>
</evidence>
<evidence type="ECO:0000313" key="16">
    <source>
        <dbReference type="EMBL" id="HAB5413477.1"/>
    </source>
</evidence>
<proteinExistence type="predicted"/>
<dbReference type="EMBL" id="DAAHBR010000007">
    <property type="protein sequence ID" value="HAB5589815.1"/>
    <property type="molecule type" value="Genomic_DNA"/>
</dbReference>
<dbReference type="EMBL" id="DAAQYL010000002">
    <property type="protein sequence ID" value="HAE1396553.1"/>
    <property type="molecule type" value="Genomic_DNA"/>
</dbReference>
<evidence type="ECO:0000313" key="11">
    <source>
        <dbReference type="EMBL" id="HAB3877023.1"/>
    </source>
</evidence>
<name>A0A3T5MQ99_SALET</name>
<dbReference type="EMBL" id="DAAHEC010000002">
    <property type="protein sequence ID" value="HAB5737399.1"/>
    <property type="molecule type" value="Genomic_DNA"/>
</dbReference>
<evidence type="ECO:0000313" key="13">
    <source>
        <dbReference type="EMBL" id="HAB3960648.1"/>
    </source>
</evidence>
<evidence type="ECO:0000313" key="17">
    <source>
        <dbReference type="EMBL" id="HAB5427388.1"/>
    </source>
</evidence>
<dbReference type="EMBL" id="DAAFUI010000004">
    <property type="protein sequence ID" value="HAB1523232.1"/>
    <property type="molecule type" value="Genomic_DNA"/>
</dbReference>
<evidence type="ECO:0000313" key="8">
    <source>
        <dbReference type="EMBL" id="HAB2428353.1"/>
    </source>
</evidence>
<reference evidence="9" key="1">
    <citation type="journal article" date="2018" name="Genome Biol.">
        <title>SKESA: strategic k-mer extension for scrupulous assemblies.</title>
        <authorList>
            <person name="Souvorov A."/>
            <person name="Agarwala R."/>
            <person name="Lipman D.J."/>
        </authorList>
    </citation>
    <scope>NUCLEOTIDE SEQUENCE</scope>
    <source>
        <strain evidence="9">Salmonella enterica</strain>
    </source>
</reference>
<accession>A0A3T5MQ99</accession>
<dbReference type="EMBL" id="DAAHIP010000001">
    <property type="protein sequence ID" value="HAB6270772.1"/>
    <property type="molecule type" value="Genomic_DNA"/>
</dbReference>
<evidence type="ECO:0000313" key="4">
    <source>
        <dbReference type="EMBL" id="HAB1523232.1"/>
    </source>
</evidence>
<dbReference type="EMBL" id="DAAFXL010000011">
    <property type="protein sequence ID" value="HAB1904885.1"/>
    <property type="molecule type" value="Genomic_DNA"/>
</dbReference>
<evidence type="ECO:0000313" key="14">
    <source>
        <dbReference type="EMBL" id="HAB3981929.1"/>
    </source>
</evidence>
<comment type="caution">
    <text evidence="9">The sequence shown here is derived from an EMBL/GenBank/DDBJ whole genome shotgun (WGS) entry which is preliminary data.</text>
</comment>
<evidence type="ECO:0000313" key="22">
    <source>
        <dbReference type="EMBL" id="HAE1262257.1"/>
    </source>
</evidence>
<evidence type="ECO:0000313" key="15">
    <source>
        <dbReference type="EMBL" id="HAB5114529.1"/>
    </source>
</evidence>
<evidence type="ECO:0000313" key="9">
    <source>
        <dbReference type="EMBL" id="HAB3847195.1"/>
    </source>
</evidence>
<sequence>MNNDIERLGGKGNLLIFCSLLLSFSANAGRITMRNPEQTTTENSRTLCVYSNSIYTFTYITKSKHCPYSRTFDTADRE</sequence>
<dbReference type="EMBL" id="DAAGOG010000004">
    <property type="protein sequence ID" value="HAB3877023.1"/>
    <property type="molecule type" value="Genomic_DNA"/>
</dbReference>
<evidence type="ECO:0000313" key="7">
    <source>
        <dbReference type="EMBL" id="HAB2336679.1"/>
    </source>
</evidence>
<dbReference type="EMBL" id="DAAQXI010000161">
    <property type="protein sequence ID" value="HAE1262257.1"/>
    <property type="molecule type" value="Genomic_DNA"/>
</dbReference>
<evidence type="ECO:0008006" key="24">
    <source>
        <dbReference type="Google" id="ProtNLM"/>
    </source>
</evidence>
<dbReference type="EMBL" id="DAAGBX010000007">
    <property type="protein sequence ID" value="HAB2428353.1"/>
    <property type="molecule type" value="Genomic_DNA"/>
</dbReference>
<dbReference type="EMBL" id="DAAHFY010000001">
    <property type="protein sequence ID" value="HAB5952205.1"/>
    <property type="molecule type" value="Genomic_DNA"/>
</dbReference>
<evidence type="ECO:0000313" key="20">
    <source>
        <dbReference type="EMBL" id="HAB5952205.1"/>
    </source>
</evidence>
<dbReference type="EMBL" id="DAAGOY010000009">
    <property type="protein sequence ID" value="HAB3960648.1"/>
    <property type="molecule type" value="Genomic_DNA"/>
</dbReference>
<feature type="signal peptide" evidence="1">
    <location>
        <begin position="1"/>
        <end position="28"/>
    </location>
</feature>
<dbReference type="EMBL" id="DAAGOH010000001">
    <property type="protein sequence ID" value="HAB3885744.1"/>
    <property type="molecule type" value="Genomic_DNA"/>
</dbReference>
<evidence type="ECO:0000313" key="21">
    <source>
        <dbReference type="EMBL" id="HAB6270772.1"/>
    </source>
</evidence>
<dbReference type="EMBL" id="DAAFQC010000004">
    <property type="protein sequence ID" value="HAB1046776.1"/>
    <property type="molecule type" value="Genomic_DNA"/>
</dbReference>
<evidence type="ECO:0000313" key="23">
    <source>
        <dbReference type="EMBL" id="HAE1396553.1"/>
    </source>
</evidence>
<evidence type="ECO:0000313" key="3">
    <source>
        <dbReference type="EMBL" id="HAB1046776.1"/>
    </source>
</evidence>
<dbReference type="EMBL" id="DAAHBM010000002">
    <property type="protein sequence ID" value="HAB5427388.1"/>
    <property type="molecule type" value="Genomic_DNA"/>
</dbReference>
<dbReference type="EMBL" id="DAAHBI010000006">
    <property type="protein sequence ID" value="HAB5413477.1"/>
    <property type="molecule type" value="Genomic_DNA"/>
</dbReference>
<gene>
    <name evidence="23" type="ORF">G2946_00500</name>
    <name evidence="22" type="ORF">G2949_20805</name>
    <name evidence="2" type="ORF">GB000_01530</name>
    <name evidence="5" type="ORF">GB058_08870</name>
    <name evidence="18" type="ORF">GB140_04695</name>
    <name evidence="16" type="ORF">GB197_02955</name>
    <name evidence="17" type="ORF">GB225_04700</name>
    <name evidence="8" type="ORF">GB245_07505</name>
    <name evidence="7" type="ORF">GB336_00515</name>
    <name evidence="13" type="ORF">GB387_15100</name>
    <name evidence="4" type="ORF">GB407_01520</name>
    <name evidence="10" type="ORF">GB443_07930</name>
    <name evidence="15" type="ORF">GB530_05715</name>
    <name evidence="9" type="ORF">GBV38_12805</name>
    <name evidence="20" type="ORF">GBV52_02970</name>
    <name evidence="6" type="ORF">GBV65_09995</name>
    <name evidence="11" type="ORF">GBV69_04435</name>
    <name evidence="12" type="ORF">GBW17_02550</name>
    <name evidence="3" type="ORF">GBW39_08160</name>
    <name evidence="19" type="ORF">GBW51_05840</name>
    <name evidence="21" type="ORF">GBX03_02810</name>
    <name evidence="14" type="ORF">GBY31_08485</name>
</gene>
<organism evidence="9">
    <name type="scientific">Salmonella enterica I</name>
    <dbReference type="NCBI Taxonomy" id="59201"/>
    <lineage>
        <taxon>Bacteria</taxon>
        <taxon>Pseudomonadati</taxon>
        <taxon>Pseudomonadota</taxon>
        <taxon>Gammaproteobacteria</taxon>
        <taxon>Enterobacterales</taxon>
        <taxon>Enterobacteriaceae</taxon>
        <taxon>Salmonella</taxon>
    </lineage>
</organism>
<evidence type="ECO:0000313" key="2">
    <source>
        <dbReference type="EMBL" id="HAB0987695.1"/>
    </source>
</evidence>
<feature type="chain" id="PRO_5038236320" description="Secreted protein" evidence="1">
    <location>
        <begin position="29"/>
        <end position="78"/>
    </location>
</feature>
<evidence type="ECO:0000313" key="12">
    <source>
        <dbReference type="EMBL" id="HAB3885744.1"/>
    </source>
</evidence>
<evidence type="ECO:0000313" key="19">
    <source>
        <dbReference type="EMBL" id="HAB5737399.1"/>
    </source>
</evidence>
<dbReference type="EMBL" id="DAAGAV010000008">
    <property type="protein sequence ID" value="HAB2307373.1"/>
    <property type="molecule type" value="Genomic_DNA"/>
</dbReference>
<dbReference type="EMBL" id="DAAGBF010000001">
    <property type="protein sequence ID" value="HAB2336679.1"/>
    <property type="molecule type" value="Genomic_DNA"/>
</dbReference>
<evidence type="ECO:0000313" key="6">
    <source>
        <dbReference type="EMBL" id="HAB2307373.1"/>
    </source>
</evidence>
<protein>
    <recommendedName>
        <fullName evidence="24">Secreted protein</fullName>
    </recommendedName>
</protein>
<dbReference type="AlphaFoldDB" id="A0A3T5MQ99"/>
<dbReference type="EMBL" id="DAAGYV010000007">
    <property type="protein sequence ID" value="HAB5114529.1"/>
    <property type="molecule type" value="Genomic_DNA"/>
</dbReference>
<evidence type="ECO:0000313" key="5">
    <source>
        <dbReference type="EMBL" id="HAB1904885.1"/>
    </source>
</evidence>
<evidence type="ECO:0000256" key="1">
    <source>
        <dbReference type="SAM" id="SignalP"/>
    </source>
</evidence>
<keyword evidence="1" id="KW-0732">Signal</keyword>
<reference evidence="9" key="2">
    <citation type="submission" date="2019-10" db="EMBL/GenBank/DDBJ databases">
        <authorList>
            <consortium name="NCBI Pathogen Detection Project"/>
        </authorList>
    </citation>
    <scope>NUCLEOTIDE SEQUENCE</scope>
    <source>
        <strain evidence="9">Salmonella enterica</strain>
    </source>
</reference>
<dbReference type="EMBL" id="DAAGOD010000005">
    <property type="protein sequence ID" value="HAB3864195.1"/>
    <property type="molecule type" value="Genomic_DNA"/>
</dbReference>
<dbReference type="EMBL" id="DAAGOA010000007">
    <property type="protein sequence ID" value="HAB3847195.1"/>
    <property type="molecule type" value="Genomic_DNA"/>
</dbReference>
<dbReference type="EMBL" id="DAAFPU010000002">
    <property type="protein sequence ID" value="HAB0987695.1"/>
    <property type="molecule type" value="Genomic_DNA"/>
</dbReference>